<organism evidence="8 9">
    <name type="scientific">Marinoscillum luteum</name>
    <dbReference type="NCBI Taxonomy" id="861051"/>
    <lineage>
        <taxon>Bacteria</taxon>
        <taxon>Pseudomonadati</taxon>
        <taxon>Bacteroidota</taxon>
        <taxon>Cytophagia</taxon>
        <taxon>Cytophagales</taxon>
        <taxon>Reichenbachiellaceae</taxon>
        <taxon>Marinoscillum</taxon>
    </lineage>
</organism>
<sequence>MSYLQIVRKHPQILGYGALHYFFSAIGQTFLISVSVPYLLRDMGLTSIGFSNRYAIATISSALVLPLVGGWVDRARLSTLSFLGGLGLLTACLLMFFSARYALLLPALFLMRFFGQGSMVLIGSTAIAKFFTKNRGKGLSLASMGLSLAETFMPLIFVGLIGLYSWEDAWLIMGSGVILIFIPVSYLLIRNHLPGQEEVGTPLSTTINDFTRRQVLGDPYFYMTVPVMLFLPFFITGIFIHQNLIAQAKGWTMDWMAFTFIGFGFSKVVTSFLGGALIDRFTARKVFVFYLFPLAVGLIFLAFGEHKIFALVYMILLGMTASLGTLTGVAIWVEMYGSKNLGAIKSMVTTFMVVSTALGPIVLGWALEISLEMTLYTFSGIILLLILLSYLVVNRKRP</sequence>
<proteinExistence type="predicted"/>
<feature type="transmembrane region" description="Helical" evidence="6">
    <location>
        <begin position="286"/>
        <end position="304"/>
    </location>
</feature>
<evidence type="ECO:0000256" key="2">
    <source>
        <dbReference type="ARBA" id="ARBA00022475"/>
    </source>
</evidence>
<dbReference type="Gene3D" id="1.20.1250.20">
    <property type="entry name" value="MFS general substrate transporter like domains"/>
    <property type="match status" value="2"/>
</dbReference>
<feature type="transmembrane region" description="Helical" evidence="6">
    <location>
        <begin position="373"/>
        <end position="393"/>
    </location>
</feature>
<keyword evidence="5 6" id="KW-0472">Membrane</keyword>
<gene>
    <name evidence="8" type="ORF">ACHKAR_16480</name>
</gene>
<comment type="caution">
    <text evidence="8">The sequence shown here is derived from an EMBL/GenBank/DDBJ whole genome shotgun (WGS) entry which is preliminary data.</text>
</comment>
<feature type="transmembrane region" description="Helical" evidence="6">
    <location>
        <begin position="255"/>
        <end position="274"/>
    </location>
</feature>
<dbReference type="InterPro" id="IPR020846">
    <property type="entry name" value="MFS_dom"/>
</dbReference>
<keyword evidence="3 6" id="KW-0812">Transmembrane</keyword>
<feature type="transmembrane region" description="Helical" evidence="6">
    <location>
        <begin position="21"/>
        <end position="40"/>
    </location>
</feature>
<dbReference type="Pfam" id="PF07690">
    <property type="entry name" value="MFS_1"/>
    <property type="match status" value="1"/>
</dbReference>
<feature type="domain" description="Major facilitator superfamily (MFS) profile" evidence="7">
    <location>
        <begin position="13"/>
        <end position="397"/>
    </location>
</feature>
<dbReference type="InterPro" id="IPR036259">
    <property type="entry name" value="MFS_trans_sf"/>
</dbReference>
<feature type="transmembrane region" description="Helical" evidence="6">
    <location>
        <begin position="347"/>
        <end position="367"/>
    </location>
</feature>
<name>A0ABW7NEZ3_9BACT</name>
<feature type="transmembrane region" description="Helical" evidence="6">
    <location>
        <begin position="220"/>
        <end position="240"/>
    </location>
</feature>
<reference evidence="8 9" key="1">
    <citation type="journal article" date="2013" name="Int. J. Syst. Evol. Microbiol.">
        <title>Marinoscillum luteum sp. nov., isolated from marine sediment.</title>
        <authorList>
            <person name="Cha I.T."/>
            <person name="Park S.J."/>
            <person name="Kim S.J."/>
            <person name="Kim J.G."/>
            <person name="Jung M.Y."/>
            <person name="Shin K.S."/>
            <person name="Kwon K.K."/>
            <person name="Yang S.H."/>
            <person name="Seo Y.S."/>
            <person name="Rhee S.K."/>
        </authorList>
    </citation>
    <scope>NUCLEOTIDE SEQUENCE [LARGE SCALE GENOMIC DNA]</scope>
    <source>
        <strain evidence="8 9">KCTC 23939</strain>
    </source>
</reference>
<feature type="transmembrane region" description="Helical" evidence="6">
    <location>
        <begin position="79"/>
        <end position="97"/>
    </location>
</feature>
<feature type="transmembrane region" description="Helical" evidence="6">
    <location>
        <begin position="310"/>
        <end position="335"/>
    </location>
</feature>
<evidence type="ECO:0000256" key="6">
    <source>
        <dbReference type="SAM" id="Phobius"/>
    </source>
</evidence>
<dbReference type="RefSeq" id="WP_395418511.1">
    <property type="nucleotide sequence ID" value="NZ_JBIPKE010000019.1"/>
</dbReference>
<protein>
    <submittedName>
        <fullName evidence="8">MFS transporter</fullName>
    </submittedName>
</protein>
<accession>A0ABW7NEZ3</accession>
<evidence type="ECO:0000256" key="1">
    <source>
        <dbReference type="ARBA" id="ARBA00004651"/>
    </source>
</evidence>
<keyword evidence="4 6" id="KW-1133">Transmembrane helix</keyword>
<keyword evidence="9" id="KW-1185">Reference proteome</keyword>
<feature type="transmembrane region" description="Helical" evidence="6">
    <location>
        <begin position="52"/>
        <end position="72"/>
    </location>
</feature>
<dbReference type="PANTHER" id="PTHR43124:SF3">
    <property type="entry name" value="CHLORAMPHENICOL EFFLUX PUMP RV0191"/>
    <property type="match status" value="1"/>
</dbReference>
<dbReference type="PANTHER" id="PTHR43124">
    <property type="entry name" value="PURINE EFFLUX PUMP PBUE"/>
    <property type="match status" value="1"/>
</dbReference>
<keyword evidence="2" id="KW-1003">Cell membrane</keyword>
<dbReference type="Proteomes" id="UP001610063">
    <property type="component" value="Unassembled WGS sequence"/>
</dbReference>
<dbReference type="PROSITE" id="PS50850">
    <property type="entry name" value="MFS"/>
    <property type="match status" value="1"/>
</dbReference>
<dbReference type="EMBL" id="JBIPKE010000019">
    <property type="protein sequence ID" value="MFH6985054.1"/>
    <property type="molecule type" value="Genomic_DNA"/>
</dbReference>
<dbReference type="InterPro" id="IPR011701">
    <property type="entry name" value="MFS"/>
</dbReference>
<evidence type="ECO:0000256" key="3">
    <source>
        <dbReference type="ARBA" id="ARBA00022692"/>
    </source>
</evidence>
<evidence type="ECO:0000313" key="9">
    <source>
        <dbReference type="Proteomes" id="UP001610063"/>
    </source>
</evidence>
<dbReference type="SUPFAM" id="SSF103473">
    <property type="entry name" value="MFS general substrate transporter"/>
    <property type="match status" value="1"/>
</dbReference>
<dbReference type="InterPro" id="IPR050189">
    <property type="entry name" value="MFS_Efflux_Transporters"/>
</dbReference>
<evidence type="ECO:0000259" key="7">
    <source>
        <dbReference type="PROSITE" id="PS50850"/>
    </source>
</evidence>
<feature type="transmembrane region" description="Helical" evidence="6">
    <location>
        <begin position="139"/>
        <end position="164"/>
    </location>
</feature>
<feature type="transmembrane region" description="Helical" evidence="6">
    <location>
        <begin position="103"/>
        <end position="127"/>
    </location>
</feature>
<feature type="transmembrane region" description="Helical" evidence="6">
    <location>
        <begin position="170"/>
        <end position="189"/>
    </location>
</feature>
<evidence type="ECO:0000313" key="8">
    <source>
        <dbReference type="EMBL" id="MFH6985054.1"/>
    </source>
</evidence>
<evidence type="ECO:0000256" key="5">
    <source>
        <dbReference type="ARBA" id="ARBA00023136"/>
    </source>
</evidence>
<evidence type="ECO:0000256" key="4">
    <source>
        <dbReference type="ARBA" id="ARBA00022989"/>
    </source>
</evidence>
<comment type="subcellular location">
    <subcellularLocation>
        <location evidence="1">Cell membrane</location>
        <topology evidence="1">Multi-pass membrane protein</topology>
    </subcellularLocation>
</comment>